<dbReference type="EMBL" id="BPLR01001139">
    <property type="protein sequence ID" value="GIZ00245.1"/>
    <property type="molecule type" value="Genomic_DNA"/>
</dbReference>
<reference evidence="2 3" key="1">
    <citation type="submission" date="2021-06" db="EMBL/GenBank/DDBJ databases">
        <title>Caerostris extrusa draft genome.</title>
        <authorList>
            <person name="Kono N."/>
            <person name="Arakawa K."/>
        </authorList>
    </citation>
    <scope>NUCLEOTIDE SEQUENCE [LARGE SCALE GENOMIC DNA]</scope>
</reference>
<name>A0AAV4Y1K1_CAEEX</name>
<feature type="transmembrane region" description="Helical" evidence="1">
    <location>
        <begin position="34"/>
        <end position="52"/>
    </location>
</feature>
<keyword evidence="1" id="KW-0472">Membrane</keyword>
<protein>
    <recommendedName>
        <fullName evidence="4">Secreted protein</fullName>
    </recommendedName>
</protein>
<evidence type="ECO:0000313" key="2">
    <source>
        <dbReference type="EMBL" id="GIZ00245.1"/>
    </source>
</evidence>
<keyword evidence="1" id="KW-0812">Transmembrane</keyword>
<evidence type="ECO:0008006" key="4">
    <source>
        <dbReference type="Google" id="ProtNLM"/>
    </source>
</evidence>
<evidence type="ECO:0000256" key="1">
    <source>
        <dbReference type="SAM" id="Phobius"/>
    </source>
</evidence>
<sequence length="102" mass="11796">MRNYVVVYVSSVVLFLGKEKKSQAMVKKWVIIETLLRCSVFGNGSIIFGGNVRRRRLEKNKTVQKITHQPTSPHFVLAFVMLADRRITEKLFSNLKSLETLR</sequence>
<dbReference type="Proteomes" id="UP001054945">
    <property type="component" value="Unassembled WGS sequence"/>
</dbReference>
<dbReference type="AlphaFoldDB" id="A0AAV4Y1K1"/>
<organism evidence="2 3">
    <name type="scientific">Caerostris extrusa</name>
    <name type="common">Bark spider</name>
    <name type="synonym">Caerostris bankana</name>
    <dbReference type="NCBI Taxonomy" id="172846"/>
    <lineage>
        <taxon>Eukaryota</taxon>
        <taxon>Metazoa</taxon>
        <taxon>Ecdysozoa</taxon>
        <taxon>Arthropoda</taxon>
        <taxon>Chelicerata</taxon>
        <taxon>Arachnida</taxon>
        <taxon>Araneae</taxon>
        <taxon>Araneomorphae</taxon>
        <taxon>Entelegynae</taxon>
        <taxon>Araneoidea</taxon>
        <taxon>Araneidae</taxon>
        <taxon>Caerostris</taxon>
    </lineage>
</organism>
<evidence type="ECO:0000313" key="3">
    <source>
        <dbReference type="Proteomes" id="UP001054945"/>
    </source>
</evidence>
<keyword evidence="1" id="KW-1133">Transmembrane helix</keyword>
<proteinExistence type="predicted"/>
<gene>
    <name evidence="2" type="ORF">CEXT_344011</name>
</gene>
<comment type="caution">
    <text evidence="2">The sequence shown here is derived from an EMBL/GenBank/DDBJ whole genome shotgun (WGS) entry which is preliminary data.</text>
</comment>
<keyword evidence="3" id="KW-1185">Reference proteome</keyword>
<accession>A0AAV4Y1K1</accession>